<dbReference type="STRING" id="136857.CTEST_06580"/>
<organism evidence="1 2">
    <name type="scientific">Corynebacterium testudinoris</name>
    <dbReference type="NCBI Taxonomy" id="136857"/>
    <lineage>
        <taxon>Bacteria</taxon>
        <taxon>Bacillati</taxon>
        <taxon>Actinomycetota</taxon>
        <taxon>Actinomycetes</taxon>
        <taxon>Mycobacteriales</taxon>
        <taxon>Corynebacteriaceae</taxon>
        <taxon>Corynebacterium</taxon>
    </lineage>
</organism>
<dbReference type="PATRIC" id="fig|136857.5.peg.1308"/>
<proteinExistence type="predicted"/>
<dbReference type="InterPro" id="IPR009003">
    <property type="entry name" value="Peptidase_S1_PA"/>
</dbReference>
<dbReference type="EMBL" id="CP011545">
    <property type="protein sequence ID" value="AKK08754.1"/>
    <property type="molecule type" value="Genomic_DNA"/>
</dbReference>
<protein>
    <recommendedName>
        <fullName evidence="3">Trypsin</fullName>
    </recommendedName>
</protein>
<keyword evidence="2" id="KW-1185">Reference proteome</keyword>
<dbReference type="AlphaFoldDB" id="A0A0G3H5V8"/>
<name>A0A0G3H5V8_9CORY</name>
<dbReference type="SUPFAM" id="SSF50494">
    <property type="entry name" value="Trypsin-like serine proteases"/>
    <property type="match status" value="1"/>
</dbReference>
<evidence type="ECO:0000313" key="2">
    <source>
        <dbReference type="Proteomes" id="UP000035540"/>
    </source>
</evidence>
<dbReference type="KEGG" id="cted:CTEST_06580"/>
<reference evidence="2" key="2">
    <citation type="submission" date="2015-05" db="EMBL/GenBank/DDBJ databases">
        <title>Complete genome sequence of Corynebacterium testudinoris DSM 44614, recovered from necrotic lesions in the mouth of a tortoise.</title>
        <authorList>
            <person name="Ruckert C."/>
            <person name="Albersmeier A."/>
            <person name="Winkler A."/>
            <person name="Tauch A."/>
        </authorList>
    </citation>
    <scope>NUCLEOTIDE SEQUENCE [LARGE SCALE GENOMIC DNA]</scope>
    <source>
        <strain evidence="2">DSM 44614</strain>
    </source>
</reference>
<evidence type="ECO:0000313" key="1">
    <source>
        <dbReference type="EMBL" id="AKK08754.1"/>
    </source>
</evidence>
<dbReference type="Pfam" id="PF13365">
    <property type="entry name" value="Trypsin_2"/>
    <property type="match status" value="1"/>
</dbReference>
<dbReference type="Proteomes" id="UP000035540">
    <property type="component" value="Chromosome"/>
</dbReference>
<sequence>MNDDFVVRLSAGPAYCSGALISPDLNAAEAHTEYLLTCGHFIPHVTGPVHVTGQRVDALVLDSLHIPRTDLAVVRMDRRSSAAQLLRVSTSRPPLFARALTLSFGGGSARATERHGRVWGRSPASIARNGQVVVRPSAVLWNTPPTVGGDSGAPVIIGDELVALQSIGNDWGGNVIRFGSSQQLAPHRPAIAEAVATLQDRH</sequence>
<accession>A0A0G3H5V8</accession>
<gene>
    <name evidence="1" type="ORF">CTEST_06580</name>
</gene>
<reference evidence="1 2" key="1">
    <citation type="journal article" date="2015" name="Genome Announc.">
        <title>Complete Genome Sequence of the Type Strain Corynebacterium testudinoris DSM 44614, Recovered from Necrotic Lesions in the Mouth of a Tortoise.</title>
        <authorList>
            <person name="Ruckert C."/>
            <person name="Kriete M."/>
            <person name="Jaenicke S."/>
            <person name="Winkler A."/>
            <person name="Tauch A."/>
        </authorList>
    </citation>
    <scope>NUCLEOTIDE SEQUENCE [LARGE SCALE GENOMIC DNA]</scope>
    <source>
        <strain evidence="1 2">DSM 44614</strain>
    </source>
</reference>
<evidence type="ECO:0008006" key="3">
    <source>
        <dbReference type="Google" id="ProtNLM"/>
    </source>
</evidence>